<proteinExistence type="predicted"/>
<keyword evidence="2" id="KW-0732">Signal</keyword>
<dbReference type="Proteomes" id="UP000323000">
    <property type="component" value="Chromosome 13"/>
</dbReference>
<feature type="chain" id="PRO_5022830072" description="Terpene synthase N-terminal domain-containing protein" evidence="2">
    <location>
        <begin position="21"/>
        <end position="98"/>
    </location>
</feature>
<accession>A0A5C7GT06</accession>
<keyword evidence="1" id="KW-0472">Membrane</keyword>
<keyword evidence="1" id="KW-1133">Transmembrane helix</keyword>
<evidence type="ECO:0000256" key="2">
    <source>
        <dbReference type="SAM" id="SignalP"/>
    </source>
</evidence>
<feature type="signal peptide" evidence="2">
    <location>
        <begin position="1"/>
        <end position="20"/>
    </location>
</feature>
<keyword evidence="4" id="KW-1185">Reference proteome</keyword>
<evidence type="ECO:0008006" key="5">
    <source>
        <dbReference type="Google" id="ProtNLM"/>
    </source>
</evidence>
<gene>
    <name evidence="3" type="ORF">EZV62_027185</name>
</gene>
<dbReference type="OrthoDB" id="1749965at2759"/>
<organism evidence="3 4">
    <name type="scientific">Acer yangbiense</name>
    <dbReference type="NCBI Taxonomy" id="1000413"/>
    <lineage>
        <taxon>Eukaryota</taxon>
        <taxon>Viridiplantae</taxon>
        <taxon>Streptophyta</taxon>
        <taxon>Embryophyta</taxon>
        <taxon>Tracheophyta</taxon>
        <taxon>Spermatophyta</taxon>
        <taxon>Magnoliopsida</taxon>
        <taxon>eudicotyledons</taxon>
        <taxon>Gunneridae</taxon>
        <taxon>Pentapetalae</taxon>
        <taxon>rosids</taxon>
        <taxon>malvids</taxon>
        <taxon>Sapindales</taxon>
        <taxon>Sapindaceae</taxon>
        <taxon>Hippocastanoideae</taxon>
        <taxon>Acereae</taxon>
        <taxon>Acer</taxon>
    </lineage>
</organism>
<sequence length="98" mass="11361">MALQSLNSLHAFLLSHAVVGSSFSNGFVHFRLQRRKVATKMSHQDHQPITRRTANFKPTIWSYDYIQSLSSEFTHQGERWTVHESKALKTFPTCGMYF</sequence>
<evidence type="ECO:0000313" key="3">
    <source>
        <dbReference type="EMBL" id="TXG47891.1"/>
    </source>
</evidence>
<reference evidence="4" key="1">
    <citation type="journal article" date="2019" name="Gigascience">
        <title>De novo genome assembly of the endangered Acer yangbiense, a plant species with extremely small populations endemic to Yunnan Province, China.</title>
        <authorList>
            <person name="Yang J."/>
            <person name="Wariss H.M."/>
            <person name="Tao L."/>
            <person name="Zhang R."/>
            <person name="Yun Q."/>
            <person name="Hollingsworth P."/>
            <person name="Dao Z."/>
            <person name="Luo G."/>
            <person name="Guo H."/>
            <person name="Ma Y."/>
            <person name="Sun W."/>
        </authorList>
    </citation>
    <scope>NUCLEOTIDE SEQUENCE [LARGE SCALE GENOMIC DNA]</scope>
    <source>
        <strain evidence="4">cv. Malutang</strain>
    </source>
</reference>
<comment type="caution">
    <text evidence="3">The sequence shown here is derived from an EMBL/GenBank/DDBJ whole genome shotgun (WGS) entry which is preliminary data.</text>
</comment>
<dbReference type="AlphaFoldDB" id="A0A5C7GT06"/>
<evidence type="ECO:0000256" key="1">
    <source>
        <dbReference type="SAM" id="Phobius"/>
    </source>
</evidence>
<evidence type="ECO:0000313" key="4">
    <source>
        <dbReference type="Proteomes" id="UP000323000"/>
    </source>
</evidence>
<keyword evidence="1" id="KW-0812">Transmembrane</keyword>
<dbReference type="EMBL" id="VAHF01000013">
    <property type="protein sequence ID" value="TXG47891.1"/>
    <property type="molecule type" value="Genomic_DNA"/>
</dbReference>
<name>A0A5C7GT06_9ROSI</name>
<feature type="transmembrane region" description="Helical" evidence="1">
    <location>
        <begin position="12"/>
        <end position="32"/>
    </location>
</feature>
<protein>
    <recommendedName>
        <fullName evidence="5">Terpene synthase N-terminal domain-containing protein</fullName>
    </recommendedName>
</protein>